<name>A0A5K7X8R4_9BACT</name>
<keyword evidence="3" id="KW-1185">Reference proteome</keyword>
<dbReference type="GO" id="GO:0005975">
    <property type="term" value="P:carbohydrate metabolic process"/>
    <property type="evidence" value="ECO:0007669"/>
    <property type="project" value="InterPro"/>
</dbReference>
<protein>
    <submittedName>
        <fullName evidence="2">Uncharacterized protein</fullName>
    </submittedName>
</protein>
<dbReference type="Gene3D" id="1.50.10.10">
    <property type="match status" value="1"/>
</dbReference>
<evidence type="ECO:0000313" key="3">
    <source>
        <dbReference type="Proteomes" id="UP000326837"/>
    </source>
</evidence>
<organism evidence="2 3">
    <name type="scientific">Lacipirellula parvula</name>
    <dbReference type="NCBI Taxonomy" id="2650471"/>
    <lineage>
        <taxon>Bacteria</taxon>
        <taxon>Pseudomonadati</taxon>
        <taxon>Planctomycetota</taxon>
        <taxon>Planctomycetia</taxon>
        <taxon>Pirellulales</taxon>
        <taxon>Lacipirellulaceae</taxon>
        <taxon>Lacipirellula</taxon>
    </lineage>
</organism>
<reference evidence="3" key="1">
    <citation type="submission" date="2019-10" db="EMBL/GenBank/DDBJ databases">
        <title>Lacipirellula parvula gen. nov., sp. nov., representing a lineage of planctomycetes widespread in freshwater anoxic habitats, and description of the family Lacipirellulaceae.</title>
        <authorList>
            <person name="Dedysh S.N."/>
            <person name="Kulichevskaya I.S."/>
            <person name="Beletsky A.V."/>
            <person name="Rakitin A.L."/>
            <person name="Mardanov A.V."/>
            <person name="Ivanova A.A."/>
            <person name="Saltykova V.X."/>
            <person name="Rijpstra W.I.C."/>
            <person name="Sinninghe Damste J.S."/>
            <person name="Ravin N.V."/>
        </authorList>
    </citation>
    <scope>NUCLEOTIDE SEQUENCE [LARGE SCALE GENOMIC DNA]</scope>
    <source>
        <strain evidence="3">PX69</strain>
    </source>
</reference>
<dbReference type="InterPro" id="IPR012341">
    <property type="entry name" value="6hp_glycosidase-like_sf"/>
</dbReference>
<dbReference type="AlphaFoldDB" id="A0A5K7X8R4"/>
<sequence length="803" mass="89353">MLERGPTTMFRFLPWKSIVKRAARAYGIADPALWLARIRSFAQPSEVAEPIELLRAGVLFHARGIVNTKAIQHNLDWIWPYWVQRQFDPNDVSFIPRAFSFSHVNLTHRNWTAVGLPELSIYPIVDPRGLFTPLQDGWSIDCWIVGDDGRLLAPSRLPDAAVRQELAIDQSNGSGDLAVLTLSRQHGATLKQTARVVIEHDQPVAELQIVATAESAAKLVVALRPYNPEGVQFIDTIDASEPQTGWLVNDKTEVMLSRAAAQMLVSDYAHGDVSSLLHGSTERIGGNHDQPHVACSVGMATAAAVYPIAGETTLTVRVPLQKELAALGNLERFDPRVTWSEARKPVAKLQVPDRKLQFLYDAAVQTMLLLSADEVVPGPYTYRRFWFRDACIMMNSLLAVGMVDRCRRMIEQFPARQLRNGYFRSQEGEWDSNGQVLWFFDRFEQLTGERLSDELLATIPRAVDWIHNKRVMDDADPLHVGLLPAGFSAEHLGPNDHYYWDDFWAEAGLRSAAAIYARRGDQRDADAATAKADDLRRAIDRSIHRIPAWRSLSGIPASPHRRIDAGAVGSLVADYPLQLFAPGAPPIMATVDALLRRCFLHGGFFQDMIHSGVNAYLTLDIAQTLLRAGDPRYRDLVEAVARLASPTGQWPEAIHPQTGGGCMGDGQHGWAAAEWAMMIRSLFVREEADRLVIGSGLFAEWFESDDVLQFGPTLTPWGAVTVTITNPRVEPMLRIEAEWRGALPRLEVSIPGFERIVAADANVDLPLVRDDTMPIAAADDHHARPARHDHARHDHTLAEGSQR</sequence>
<gene>
    <name evidence="2" type="ORF">PLANPX_0763</name>
</gene>
<dbReference type="SUPFAM" id="SSF48208">
    <property type="entry name" value="Six-hairpin glycosidases"/>
    <property type="match status" value="1"/>
</dbReference>
<dbReference type="KEGG" id="lpav:PLANPX_0763"/>
<dbReference type="Proteomes" id="UP000326837">
    <property type="component" value="Chromosome"/>
</dbReference>
<dbReference type="EMBL" id="AP021861">
    <property type="protein sequence ID" value="BBO31151.1"/>
    <property type="molecule type" value="Genomic_DNA"/>
</dbReference>
<evidence type="ECO:0000256" key="1">
    <source>
        <dbReference type="SAM" id="MobiDB-lite"/>
    </source>
</evidence>
<feature type="region of interest" description="Disordered" evidence="1">
    <location>
        <begin position="781"/>
        <end position="803"/>
    </location>
</feature>
<dbReference type="InterPro" id="IPR008928">
    <property type="entry name" value="6-hairpin_glycosidase_sf"/>
</dbReference>
<proteinExistence type="predicted"/>
<accession>A0A5K7X8R4</accession>
<evidence type="ECO:0000313" key="2">
    <source>
        <dbReference type="EMBL" id="BBO31151.1"/>
    </source>
</evidence>